<dbReference type="InterPro" id="IPR043151">
    <property type="entry name" value="BAH_sf"/>
</dbReference>
<feature type="region of interest" description="Disordered" evidence="1">
    <location>
        <begin position="134"/>
        <end position="159"/>
    </location>
</feature>
<dbReference type="InterPro" id="IPR001025">
    <property type="entry name" value="BAH_dom"/>
</dbReference>
<keyword evidence="2" id="KW-0812">Transmembrane</keyword>
<keyword evidence="2" id="KW-0472">Membrane</keyword>
<name>A0A182ETN4_ONCOC</name>
<evidence type="ECO:0000313" key="4">
    <source>
        <dbReference type="EMBL" id="VDM96303.1"/>
    </source>
</evidence>
<dbReference type="WBParaSite" id="nOo.2.0.1.t11511-RA">
    <property type="protein sequence ID" value="nOo.2.0.1.t11511-RA"/>
    <property type="gene ID" value="nOo.2.0.1.g11511"/>
</dbReference>
<sequence>MVLYLNLNLILGLPLASVLWYYTPMQVKADNSLVPPVFERELLASKHMDIIPLDTVDEIVWVLTYNEYGRFMAETRNDTYPLAQRVNEEDLLWKKGEDNYPRRTYLPRDDTPLEVVYFCRRLYDCKQQKVETKKLTEKNNHMKRSRRHPWRHRARKYHR</sequence>
<dbReference type="PROSITE" id="PS51038">
    <property type="entry name" value="BAH"/>
    <property type="match status" value="1"/>
</dbReference>
<dbReference type="STRING" id="42157.A0A182ETN4"/>
<reference evidence="4 5" key="2">
    <citation type="submission" date="2018-08" db="EMBL/GenBank/DDBJ databases">
        <authorList>
            <person name="Laetsch R D."/>
            <person name="Stevens L."/>
            <person name="Kumar S."/>
            <person name="Blaxter L. M."/>
        </authorList>
    </citation>
    <scope>NUCLEOTIDE SEQUENCE [LARGE SCALE GENOMIC DNA]</scope>
</reference>
<evidence type="ECO:0000256" key="1">
    <source>
        <dbReference type="SAM" id="MobiDB-lite"/>
    </source>
</evidence>
<dbReference type="GO" id="GO:0003682">
    <property type="term" value="F:chromatin binding"/>
    <property type="evidence" value="ECO:0007669"/>
    <property type="project" value="InterPro"/>
</dbReference>
<organism evidence="6">
    <name type="scientific">Onchocerca ochengi</name>
    <name type="common">Filarial nematode worm</name>
    <dbReference type="NCBI Taxonomy" id="42157"/>
    <lineage>
        <taxon>Eukaryota</taxon>
        <taxon>Metazoa</taxon>
        <taxon>Ecdysozoa</taxon>
        <taxon>Nematoda</taxon>
        <taxon>Chromadorea</taxon>
        <taxon>Rhabditida</taxon>
        <taxon>Spirurina</taxon>
        <taxon>Spiruromorpha</taxon>
        <taxon>Filarioidea</taxon>
        <taxon>Onchocercidae</taxon>
        <taxon>Onchocerca</taxon>
    </lineage>
</organism>
<feature type="transmembrane region" description="Helical" evidence="2">
    <location>
        <begin position="6"/>
        <end position="23"/>
    </location>
</feature>
<dbReference type="EMBL" id="UYRW01008128">
    <property type="protein sequence ID" value="VDM96303.1"/>
    <property type="molecule type" value="Genomic_DNA"/>
</dbReference>
<protein>
    <submittedName>
        <fullName evidence="6">BAH domain-containing protein</fullName>
    </submittedName>
</protein>
<proteinExistence type="predicted"/>
<evidence type="ECO:0000313" key="6">
    <source>
        <dbReference type="WBParaSite" id="nOo.2.0.1.t11511-RA"/>
    </source>
</evidence>
<dbReference type="Proteomes" id="UP000271087">
    <property type="component" value="Unassembled WGS sequence"/>
</dbReference>
<reference evidence="6" key="1">
    <citation type="submission" date="2016-06" db="UniProtKB">
        <authorList>
            <consortium name="WormBaseParasite"/>
        </authorList>
    </citation>
    <scope>IDENTIFICATION</scope>
</reference>
<dbReference type="Gene3D" id="2.30.30.490">
    <property type="match status" value="1"/>
</dbReference>
<keyword evidence="2" id="KW-1133">Transmembrane helix</keyword>
<keyword evidence="5" id="KW-1185">Reference proteome</keyword>
<evidence type="ECO:0000259" key="3">
    <source>
        <dbReference type="PROSITE" id="PS51038"/>
    </source>
</evidence>
<accession>A0A182ETN4</accession>
<evidence type="ECO:0000256" key="2">
    <source>
        <dbReference type="SAM" id="Phobius"/>
    </source>
</evidence>
<feature type="compositionally biased region" description="Basic residues" evidence="1">
    <location>
        <begin position="141"/>
        <end position="159"/>
    </location>
</feature>
<feature type="domain" description="BAH" evidence="3">
    <location>
        <begin position="1"/>
        <end position="97"/>
    </location>
</feature>
<gene>
    <name evidence="4" type="ORF">NOO_LOCUS11511</name>
</gene>
<dbReference type="AlphaFoldDB" id="A0A182ETN4"/>
<dbReference type="OrthoDB" id="1922186at2759"/>
<evidence type="ECO:0000313" key="5">
    <source>
        <dbReference type="Proteomes" id="UP000271087"/>
    </source>
</evidence>